<dbReference type="GO" id="GO:0009325">
    <property type="term" value="C:nitrate reductase complex"/>
    <property type="evidence" value="ECO:0007669"/>
    <property type="project" value="InterPro"/>
</dbReference>
<evidence type="ECO:0000256" key="3">
    <source>
        <dbReference type="ARBA" id="ARBA00022475"/>
    </source>
</evidence>
<feature type="binding site" description="axial binding residue" evidence="13">
    <location>
        <position position="204"/>
    </location>
    <ligand>
        <name>heme b</name>
        <dbReference type="ChEBI" id="CHEBI:60344"/>
        <label>1</label>
    </ligand>
    <ligandPart>
        <name>Fe</name>
        <dbReference type="ChEBI" id="CHEBI:18248"/>
    </ligandPart>
</feature>
<keyword evidence="2" id="KW-0813">Transport</keyword>
<dbReference type="AlphaFoldDB" id="A0A1E5TGI7"/>
<evidence type="ECO:0000256" key="13">
    <source>
        <dbReference type="PIRSR" id="PIRSR603816-1"/>
    </source>
</evidence>
<dbReference type="GO" id="GO:0020037">
    <property type="term" value="F:heme binding"/>
    <property type="evidence" value="ECO:0007669"/>
    <property type="project" value="TreeGrafter"/>
</dbReference>
<dbReference type="NCBIfam" id="TIGR00351">
    <property type="entry name" value="narI"/>
    <property type="match status" value="1"/>
</dbReference>
<evidence type="ECO:0000256" key="14">
    <source>
        <dbReference type="SAM" id="Phobius"/>
    </source>
</evidence>
<evidence type="ECO:0000256" key="8">
    <source>
        <dbReference type="ARBA" id="ARBA00022989"/>
    </source>
</evidence>
<feature type="transmembrane region" description="Helical" evidence="14">
    <location>
        <begin position="6"/>
        <end position="28"/>
    </location>
</feature>
<dbReference type="PANTHER" id="PTHR30598:SF3">
    <property type="entry name" value="RESPIRATORY NITRATE REDUCTASE 1 GAMMA CHAIN"/>
    <property type="match status" value="1"/>
</dbReference>
<feature type="binding site" description="axial binding residue" evidence="13">
    <location>
        <position position="186"/>
    </location>
    <ligand>
        <name>heme b</name>
        <dbReference type="ChEBI" id="CHEBI:60344"/>
        <label>1</label>
    </ligand>
    <ligandPart>
        <name>Fe</name>
        <dbReference type="ChEBI" id="CHEBI:18248"/>
    </ligandPart>
</feature>
<evidence type="ECO:0000313" key="17">
    <source>
        <dbReference type="EMBL" id="OEK52121.1"/>
    </source>
</evidence>
<keyword evidence="12 14" id="KW-0472">Membrane</keyword>
<sequence>MFNQFLWVIVPYLCVAIFLIGHIARYKFDKFSWTAKSSEFIEKKQLKWGSLMFHLGIIPVAMGHFVGLVIPASWLSAVGVNDHLYHIGAVYIGSIFGIITMIGMLLLTARRVTKKNIRKLSSASDIIVNFLLLIIVFMGCYATLVTNATIPTFDYRETISIWFRQLFMFSPDATLMTHVPLAFKMHILLGFVIMAFWPFTRLVHVWSVPLTYVSRSYIIYRKHKV</sequence>
<keyword evidence="3" id="KW-1003">Cell membrane</keyword>
<dbReference type="PANTHER" id="PTHR30598">
    <property type="entry name" value="NITRATE REDUCTASE PRIVATE CHAPERONE, REDOX ENZYME MATURATION PROTEIN REMP FAMILY"/>
    <property type="match status" value="1"/>
</dbReference>
<evidence type="ECO:0000256" key="4">
    <source>
        <dbReference type="ARBA" id="ARBA00022617"/>
    </source>
</evidence>
<keyword evidence="9" id="KW-0560">Oxidoreductase</keyword>
<evidence type="ECO:0000256" key="12">
    <source>
        <dbReference type="ARBA" id="ARBA00023136"/>
    </source>
</evidence>
<feature type="domain" description="NarG-like" evidence="15">
    <location>
        <begin position="3"/>
        <end position="222"/>
    </location>
</feature>
<dbReference type="Proteomes" id="UP001152422">
    <property type="component" value="Unassembled WGS sequence"/>
</dbReference>
<dbReference type="InterPro" id="IPR023234">
    <property type="entry name" value="NarG-like_domain"/>
</dbReference>
<proteinExistence type="predicted"/>
<reference evidence="16" key="3">
    <citation type="submission" date="2022-05" db="EMBL/GenBank/DDBJ databases">
        <title>Comparative genomics of Staphylococcus equorum isolates.</title>
        <authorList>
            <person name="Luelf R.H."/>
        </authorList>
    </citation>
    <scope>NUCLEOTIDE SEQUENCE</scope>
    <source>
        <strain evidence="16">TMW 2.2497</strain>
    </source>
</reference>
<dbReference type="InterPro" id="IPR051936">
    <property type="entry name" value="Heme-iron_electron_transfer"/>
</dbReference>
<dbReference type="EMBL" id="LNPX01000051">
    <property type="protein sequence ID" value="OEK52121.1"/>
    <property type="molecule type" value="Genomic_DNA"/>
</dbReference>
<dbReference type="Pfam" id="PF02665">
    <property type="entry name" value="Nitrate_red_gam"/>
    <property type="match status" value="1"/>
</dbReference>
<dbReference type="Proteomes" id="UP000095464">
    <property type="component" value="Unassembled WGS sequence"/>
</dbReference>
<evidence type="ECO:0000313" key="19">
    <source>
        <dbReference type="Proteomes" id="UP001152422"/>
    </source>
</evidence>
<feature type="transmembrane region" description="Helical" evidence="14">
    <location>
        <begin position="173"/>
        <end position="197"/>
    </location>
</feature>
<dbReference type="GO" id="GO:0019645">
    <property type="term" value="P:anaerobic electron transport chain"/>
    <property type="evidence" value="ECO:0007669"/>
    <property type="project" value="TreeGrafter"/>
</dbReference>
<keyword evidence="6" id="KW-0479">Metal-binding</keyword>
<evidence type="ECO:0000256" key="9">
    <source>
        <dbReference type="ARBA" id="ARBA00023002"/>
    </source>
</evidence>
<evidence type="ECO:0000256" key="6">
    <source>
        <dbReference type="ARBA" id="ARBA00022723"/>
    </source>
</evidence>
<evidence type="ECO:0000313" key="16">
    <source>
        <dbReference type="EMBL" id="MDG0845672.1"/>
    </source>
</evidence>
<dbReference type="GO" id="GO:0046872">
    <property type="term" value="F:metal ion binding"/>
    <property type="evidence" value="ECO:0007669"/>
    <property type="project" value="UniProtKB-KW"/>
</dbReference>
<feature type="binding site" description="axial binding residue" evidence="13">
    <location>
        <position position="54"/>
    </location>
    <ligand>
        <name>heme b</name>
        <dbReference type="ChEBI" id="CHEBI:60344"/>
        <label>1</label>
    </ligand>
    <ligandPart>
        <name>Fe</name>
        <dbReference type="ChEBI" id="CHEBI:18248"/>
    </ligandPart>
</feature>
<feature type="binding site" description="axial binding residue" evidence="13">
    <location>
        <position position="64"/>
    </location>
    <ligand>
        <name>heme b</name>
        <dbReference type="ChEBI" id="CHEBI:60344"/>
        <label>1</label>
    </ligand>
    <ligandPart>
        <name>Fe</name>
        <dbReference type="ChEBI" id="CHEBI:18248"/>
    </ligandPart>
</feature>
<evidence type="ECO:0000256" key="7">
    <source>
        <dbReference type="ARBA" id="ARBA00022982"/>
    </source>
</evidence>
<organism evidence="16 19">
    <name type="scientific">Staphylococcus equorum</name>
    <dbReference type="NCBI Taxonomy" id="246432"/>
    <lineage>
        <taxon>Bacteria</taxon>
        <taxon>Bacillati</taxon>
        <taxon>Bacillota</taxon>
        <taxon>Bacilli</taxon>
        <taxon>Bacillales</taxon>
        <taxon>Staphylococcaceae</taxon>
        <taxon>Staphylococcus</taxon>
    </lineage>
</organism>
<evidence type="ECO:0000256" key="11">
    <source>
        <dbReference type="ARBA" id="ARBA00023063"/>
    </source>
</evidence>
<evidence type="ECO:0000259" key="15">
    <source>
        <dbReference type="Pfam" id="PF02665"/>
    </source>
</evidence>
<feature type="transmembrane region" description="Helical" evidence="14">
    <location>
        <begin position="48"/>
        <end position="72"/>
    </location>
</feature>
<keyword evidence="10 13" id="KW-0408">Iron</keyword>
<feature type="transmembrane region" description="Helical" evidence="14">
    <location>
        <begin position="84"/>
        <end position="109"/>
    </location>
</feature>
<dbReference type="EMBL" id="JAMBQA010000002">
    <property type="protein sequence ID" value="MDG0845672.1"/>
    <property type="molecule type" value="Genomic_DNA"/>
</dbReference>
<dbReference type="GO" id="GO:0008940">
    <property type="term" value="F:nitrate reductase activity"/>
    <property type="evidence" value="ECO:0007669"/>
    <property type="project" value="InterPro"/>
</dbReference>
<evidence type="ECO:0000256" key="2">
    <source>
        <dbReference type="ARBA" id="ARBA00022448"/>
    </source>
</evidence>
<comment type="caution">
    <text evidence="16">The sequence shown here is derived from an EMBL/GenBank/DDBJ whole genome shotgun (WGS) entry which is preliminary data.</text>
</comment>
<keyword evidence="7" id="KW-0249">Electron transport</keyword>
<keyword evidence="5 14" id="KW-0812">Transmembrane</keyword>
<evidence type="ECO:0000256" key="5">
    <source>
        <dbReference type="ARBA" id="ARBA00022692"/>
    </source>
</evidence>
<dbReference type="FunFam" id="1.20.950.20:FF:000001">
    <property type="entry name" value="Respiratory nitrate reductase subunit gamma"/>
    <property type="match status" value="1"/>
</dbReference>
<name>A0A1E5TGI7_9STAP</name>
<comment type="subcellular location">
    <subcellularLocation>
        <location evidence="1">Cell membrane</location>
        <topology evidence="1">Multi-pass membrane protein</topology>
    </subcellularLocation>
</comment>
<keyword evidence="19" id="KW-1185">Reference proteome</keyword>
<evidence type="ECO:0000256" key="1">
    <source>
        <dbReference type="ARBA" id="ARBA00004651"/>
    </source>
</evidence>
<feature type="transmembrane region" description="Helical" evidence="14">
    <location>
        <begin position="130"/>
        <end position="153"/>
    </location>
</feature>
<keyword evidence="11" id="KW-0534">Nitrate assimilation</keyword>
<protein>
    <submittedName>
        <fullName evidence="16 17">Nitrate reductase</fullName>
    </submittedName>
</protein>
<gene>
    <name evidence="16" type="primary">narI</name>
    <name evidence="17" type="ORF">ASS94_12160</name>
    <name evidence="16" type="ORF">M4L89_05495</name>
</gene>
<dbReference type="GO" id="GO:0005886">
    <property type="term" value="C:plasma membrane"/>
    <property type="evidence" value="ECO:0007669"/>
    <property type="project" value="UniProtKB-SubCell"/>
</dbReference>
<evidence type="ECO:0000256" key="10">
    <source>
        <dbReference type="ARBA" id="ARBA00023004"/>
    </source>
</evidence>
<reference evidence="17" key="2">
    <citation type="submission" date="2015-11" db="EMBL/GenBank/DDBJ databases">
        <authorList>
            <person name="Wolfe B.E."/>
        </authorList>
    </citation>
    <scope>NUCLEOTIDE SEQUENCE</scope>
    <source>
        <strain evidence="17">738_7</strain>
    </source>
</reference>
<dbReference type="GO" id="GO:0042128">
    <property type="term" value="P:nitrate assimilation"/>
    <property type="evidence" value="ECO:0007669"/>
    <property type="project" value="UniProtKB-KW"/>
</dbReference>
<keyword evidence="8 14" id="KW-1133">Transmembrane helix</keyword>
<accession>A0A1E5TGI7</accession>
<dbReference type="SUPFAM" id="SSF103501">
    <property type="entry name" value="Respiratory nitrate reductase 1 gamma chain"/>
    <property type="match status" value="1"/>
</dbReference>
<dbReference type="GeneID" id="69845076"/>
<dbReference type="RefSeq" id="WP_002506807.1">
    <property type="nucleotide sequence ID" value="NZ_CP013980.1"/>
</dbReference>
<evidence type="ECO:0000313" key="18">
    <source>
        <dbReference type="Proteomes" id="UP000095464"/>
    </source>
</evidence>
<dbReference type="Gene3D" id="1.20.950.20">
    <property type="entry name" value="Transmembrane di-heme cytochromes, Chain C"/>
    <property type="match status" value="1"/>
</dbReference>
<dbReference type="InterPro" id="IPR036197">
    <property type="entry name" value="NarG-like_sf"/>
</dbReference>
<reference evidence="18" key="1">
    <citation type="submission" date="2015-11" db="EMBL/GenBank/DDBJ databases">
        <title>Genomic diversity of Staphylococcus saprophyticus strains from urinary tract infections, animal surfaces, and fermented foods.</title>
        <authorList>
            <person name="Wolfe B.E."/>
        </authorList>
    </citation>
    <scope>NUCLEOTIDE SEQUENCE [LARGE SCALE GENOMIC DNA]</scope>
    <source>
        <strain evidence="18">738_7</strain>
    </source>
</reference>
<dbReference type="InterPro" id="IPR003816">
    <property type="entry name" value="Nitrate_red_gam"/>
</dbReference>
<dbReference type="GO" id="GO:0009055">
    <property type="term" value="F:electron transfer activity"/>
    <property type="evidence" value="ECO:0007669"/>
    <property type="project" value="TreeGrafter"/>
</dbReference>
<keyword evidence="4 13" id="KW-0349">Heme</keyword>